<feature type="signal peptide" evidence="19">
    <location>
        <begin position="1"/>
        <end position="24"/>
    </location>
</feature>
<dbReference type="Gene3D" id="3.30.430.20">
    <property type="entry name" value="Gnk2 domain, C-X8-C-X2-C motif"/>
    <property type="match status" value="4"/>
</dbReference>
<dbReference type="Pfam" id="PF01657">
    <property type="entry name" value="Stress-antifung"/>
    <property type="match status" value="4"/>
</dbReference>
<reference evidence="22" key="1">
    <citation type="journal article" date="2019" name="Toxins">
        <title>Detection of Abrin-Like and Prepropulchellin-Like Toxin Genes and Transcripts Using Whole Genome Sequencing and Full-Length Transcript Sequencing of Abrus precatorius.</title>
        <authorList>
            <person name="Hovde B.T."/>
            <person name="Daligault H.E."/>
            <person name="Hanschen E.R."/>
            <person name="Kunde Y.A."/>
            <person name="Johnson M.B."/>
            <person name="Starkenburg S.R."/>
            <person name="Johnson S.L."/>
        </authorList>
    </citation>
    <scope>NUCLEOTIDE SEQUENCE [LARGE SCALE GENOMIC DNA]</scope>
</reference>
<dbReference type="Proteomes" id="UP000694853">
    <property type="component" value="Unplaced"/>
</dbReference>
<protein>
    <submittedName>
        <fullName evidence="23">Cysteine-rich receptor-like protein kinase 10</fullName>
    </submittedName>
</protein>
<organism evidence="22 23">
    <name type="scientific">Abrus precatorius</name>
    <name type="common">Indian licorice</name>
    <name type="synonym">Glycine abrus</name>
    <dbReference type="NCBI Taxonomy" id="3816"/>
    <lineage>
        <taxon>Eukaryota</taxon>
        <taxon>Viridiplantae</taxon>
        <taxon>Streptophyta</taxon>
        <taxon>Embryophyta</taxon>
        <taxon>Tracheophyta</taxon>
        <taxon>Spermatophyta</taxon>
        <taxon>Magnoliopsida</taxon>
        <taxon>eudicotyledons</taxon>
        <taxon>Gunneridae</taxon>
        <taxon>Pentapetalae</taxon>
        <taxon>rosids</taxon>
        <taxon>fabids</taxon>
        <taxon>Fabales</taxon>
        <taxon>Fabaceae</taxon>
        <taxon>Papilionoideae</taxon>
        <taxon>50 kb inversion clade</taxon>
        <taxon>NPAAA clade</taxon>
        <taxon>indigoferoid/millettioid clade</taxon>
        <taxon>Abreae</taxon>
        <taxon>Abrus</taxon>
    </lineage>
</organism>
<keyword evidence="6 19" id="KW-0732">Signal</keyword>
<keyword evidence="13" id="KW-0675">Receptor</keyword>
<dbReference type="PROSITE" id="PS00107">
    <property type="entry name" value="PROTEIN_KINASE_ATP"/>
    <property type="match status" value="1"/>
</dbReference>
<dbReference type="PANTHER" id="PTHR27002:SF402">
    <property type="entry name" value="CYSTEINE-RICH RECEPTOR-KINASE-LIKE PROTEIN"/>
    <property type="match status" value="1"/>
</dbReference>
<evidence type="ECO:0000256" key="10">
    <source>
        <dbReference type="ARBA" id="ARBA00022840"/>
    </source>
</evidence>
<comment type="catalytic activity">
    <reaction evidence="16">
        <text>L-threonyl-[protein] + ATP = O-phospho-L-threonyl-[protein] + ADP + H(+)</text>
        <dbReference type="Rhea" id="RHEA:46608"/>
        <dbReference type="Rhea" id="RHEA-COMP:11060"/>
        <dbReference type="Rhea" id="RHEA-COMP:11605"/>
        <dbReference type="ChEBI" id="CHEBI:15378"/>
        <dbReference type="ChEBI" id="CHEBI:30013"/>
        <dbReference type="ChEBI" id="CHEBI:30616"/>
        <dbReference type="ChEBI" id="CHEBI:61977"/>
        <dbReference type="ChEBI" id="CHEBI:456216"/>
    </reaction>
</comment>
<dbReference type="InterPro" id="IPR002902">
    <property type="entry name" value="GNK2"/>
</dbReference>
<dbReference type="AlphaFoldDB" id="A0A8B8LN03"/>
<dbReference type="CDD" id="cd23509">
    <property type="entry name" value="Gnk2-like"/>
    <property type="match status" value="4"/>
</dbReference>
<feature type="domain" description="Gnk2-homologous" evidence="21">
    <location>
        <begin position="275"/>
        <end position="377"/>
    </location>
</feature>
<keyword evidence="9" id="KW-0418">Kinase</keyword>
<dbReference type="PROSITE" id="PS00108">
    <property type="entry name" value="PROTEIN_KINASE_ST"/>
    <property type="match status" value="1"/>
</dbReference>
<dbReference type="PROSITE" id="PS51473">
    <property type="entry name" value="GNK2"/>
    <property type="match status" value="4"/>
</dbReference>
<evidence type="ECO:0000256" key="13">
    <source>
        <dbReference type="ARBA" id="ARBA00023170"/>
    </source>
</evidence>
<dbReference type="InterPro" id="IPR000719">
    <property type="entry name" value="Prot_kinase_dom"/>
</dbReference>
<dbReference type="SMART" id="SM00220">
    <property type="entry name" value="S_TKc"/>
    <property type="match status" value="1"/>
</dbReference>
<evidence type="ECO:0000256" key="12">
    <source>
        <dbReference type="ARBA" id="ARBA00023136"/>
    </source>
</evidence>
<dbReference type="PANTHER" id="PTHR27002">
    <property type="entry name" value="RECEPTOR-LIKE SERINE/THREONINE-PROTEIN KINASE SD1-8"/>
    <property type="match status" value="1"/>
</dbReference>
<evidence type="ECO:0000256" key="18">
    <source>
        <dbReference type="SAM" id="Phobius"/>
    </source>
</evidence>
<evidence type="ECO:0000259" key="20">
    <source>
        <dbReference type="PROSITE" id="PS50011"/>
    </source>
</evidence>
<dbReference type="SUPFAM" id="SSF56112">
    <property type="entry name" value="Protein kinase-like (PK-like)"/>
    <property type="match status" value="1"/>
</dbReference>
<dbReference type="KEGG" id="aprc:113866690"/>
<feature type="domain" description="Protein kinase" evidence="20">
    <location>
        <begin position="582"/>
        <end position="869"/>
    </location>
</feature>
<evidence type="ECO:0000256" key="4">
    <source>
        <dbReference type="ARBA" id="ARBA00022679"/>
    </source>
</evidence>
<dbReference type="GO" id="GO:0005524">
    <property type="term" value="F:ATP binding"/>
    <property type="evidence" value="ECO:0007669"/>
    <property type="project" value="UniProtKB-UniRule"/>
</dbReference>
<reference evidence="23" key="2">
    <citation type="submission" date="2025-08" db="UniProtKB">
        <authorList>
            <consortium name="RefSeq"/>
        </authorList>
    </citation>
    <scope>IDENTIFICATION</scope>
    <source>
        <tissue evidence="23">Young leaves</tissue>
    </source>
</reference>
<accession>A0A8B8LN03</accession>
<dbReference type="CDD" id="cd14066">
    <property type="entry name" value="STKc_IRAK"/>
    <property type="match status" value="1"/>
</dbReference>
<evidence type="ECO:0000256" key="3">
    <source>
        <dbReference type="ARBA" id="ARBA00022553"/>
    </source>
</evidence>
<evidence type="ECO:0000256" key="8">
    <source>
        <dbReference type="ARBA" id="ARBA00022741"/>
    </source>
</evidence>
<keyword evidence="11 18" id="KW-1133">Transmembrane helix</keyword>
<sequence>MTPCKIFSFFILLLIFLNFATIEAQDDPFYLYQYCSSNRTTANSSFQLNLKTLLSSLSSNATGDTQFYNTTFTGENPYDSIYGMFMCRGDIPSQLCQQCVVNASQRLSSECSLSKEAVFWYDECMVWYSTTSFFSTVATTPSFSLLNPANVSNPQSFMHLLYFTMNQTANEASDSPIGDKKFATKEANVSRFQTLYCLAQCTPDLSPSECKTCLNGVIEELPSCCEGRIGGRVLYPSCNVRYELYPFYLSTQSSPKLALATKPSHADSKFSDDPLYLSHNCSRNKAFTVNNSTFQMLLPTLLSYLSSNATKSGKNFHKADVADTVFGLYMCRGDLSSQLCAQCIQNATQRITLECSSSQEAIIWYSHCLLRFSYWNFFSKVEKSPIFSELNVTNDSNPNQEEQSFFTYVISNTLSKVAIEAGDSDKRYGTKSLKLNELQTLYTLAQCTQDSSDDDCNSCLGYLMGTSIPWSNLGSVGGRVLYPSCNLRFELDQFYKDVDEAIMPSSPPSSGKGNSKSRTIILIIVVSMVILAILFSIGYYLLKRKIRKSFKTILRENFGHESATLEPLQFDLTTIEAATNNFSDENYVGKGGFGKVYKGILLDGRDIAVKRLSRTSKQGVIEFKNETLLIAKLQHRNLVALIGFCLDEQEKILIYEYVPNKSLDYFLFDSQRQKILSWFERYKIIRGIAQGILYLHEYSRLKVIHRDLKPSNILLDENMTPKISDFGLARIVEINQDRGSTNRIVGTLGYMSPEYAMLGQFSEKSDVFSFGVMILEIITGRKNVNSYELQRIGDTLLSYVWREWTHQSPVSILDPHIERSFSEIEVIKCIQIGLLCVQQHPNVRPTITTIVSYLNNYSIELPTPEEPAFSLQEKMNSTTITQESSSSQSINSSKTLSINEMSLSEFLPR</sequence>
<dbReference type="GeneID" id="113866690"/>
<dbReference type="FunFam" id="3.30.200.20:FF:000727">
    <property type="entry name" value="Cysteine-rich RLK (RECEPTOR-like protein kinase) 23"/>
    <property type="match status" value="1"/>
</dbReference>
<keyword evidence="22" id="KW-1185">Reference proteome</keyword>
<evidence type="ECO:0000256" key="5">
    <source>
        <dbReference type="ARBA" id="ARBA00022692"/>
    </source>
</evidence>
<keyword evidence="10 17" id="KW-0067">ATP-binding</keyword>
<evidence type="ECO:0000256" key="1">
    <source>
        <dbReference type="ARBA" id="ARBA00004167"/>
    </source>
</evidence>
<dbReference type="GO" id="GO:0042742">
    <property type="term" value="P:defense response to bacterium"/>
    <property type="evidence" value="ECO:0007669"/>
    <property type="project" value="TreeGrafter"/>
</dbReference>
<dbReference type="InterPro" id="IPR011009">
    <property type="entry name" value="Kinase-like_dom_sf"/>
</dbReference>
<feature type="domain" description="Gnk2-homologous" evidence="21">
    <location>
        <begin position="139"/>
        <end position="247"/>
    </location>
</feature>
<evidence type="ECO:0000256" key="19">
    <source>
        <dbReference type="SAM" id="SignalP"/>
    </source>
</evidence>
<evidence type="ECO:0000256" key="17">
    <source>
        <dbReference type="PROSITE-ProRule" id="PRU10141"/>
    </source>
</evidence>
<feature type="chain" id="PRO_5034264799" evidence="19">
    <location>
        <begin position="25"/>
        <end position="909"/>
    </location>
</feature>
<dbReference type="FunFam" id="1.10.510.10:FF:000129">
    <property type="entry name" value="cysteine-rich receptor-like protein kinase 10"/>
    <property type="match status" value="1"/>
</dbReference>
<keyword evidence="3" id="KW-0597">Phosphoprotein</keyword>
<dbReference type="FunFam" id="3.30.430.20:FF:000013">
    <property type="entry name" value="Cysteine-rich RLK (RECEPTOR-like protein kinase) 23"/>
    <property type="match status" value="2"/>
</dbReference>
<evidence type="ECO:0000256" key="14">
    <source>
        <dbReference type="ARBA" id="ARBA00023180"/>
    </source>
</evidence>
<dbReference type="GO" id="GO:0005886">
    <property type="term" value="C:plasma membrane"/>
    <property type="evidence" value="ECO:0007669"/>
    <property type="project" value="TreeGrafter"/>
</dbReference>
<keyword evidence="7" id="KW-0677">Repeat</keyword>
<keyword evidence="4" id="KW-0808">Transferase</keyword>
<dbReference type="Gene3D" id="3.30.200.20">
    <property type="entry name" value="Phosphorylase Kinase, domain 1"/>
    <property type="match status" value="1"/>
</dbReference>
<comment type="subcellular location">
    <subcellularLocation>
        <location evidence="1">Membrane</location>
        <topology evidence="1">Single-pass membrane protein</topology>
    </subcellularLocation>
</comment>
<feature type="domain" description="Gnk2-homologous" evidence="21">
    <location>
        <begin position="388"/>
        <end position="494"/>
    </location>
</feature>
<feature type="binding site" evidence="17">
    <location>
        <position position="610"/>
    </location>
    <ligand>
        <name>ATP</name>
        <dbReference type="ChEBI" id="CHEBI:30616"/>
    </ligand>
</feature>
<comment type="catalytic activity">
    <reaction evidence="15">
        <text>L-seryl-[protein] + ATP = O-phospho-L-seryl-[protein] + ADP + H(+)</text>
        <dbReference type="Rhea" id="RHEA:17989"/>
        <dbReference type="Rhea" id="RHEA-COMP:9863"/>
        <dbReference type="Rhea" id="RHEA-COMP:11604"/>
        <dbReference type="ChEBI" id="CHEBI:15378"/>
        <dbReference type="ChEBI" id="CHEBI:29999"/>
        <dbReference type="ChEBI" id="CHEBI:30616"/>
        <dbReference type="ChEBI" id="CHEBI:83421"/>
        <dbReference type="ChEBI" id="CHEBI:456216"/>
    </reaction>
</comment>
<dbReference type="InterPro" id="IPR008271">
    <property type="entry name" value="Ser/Thr_kinase_AS"/>
</dbReference>
<evidence type="ECO:0000256" key="2">
    <source>
        <dbReference type="ARBA" id="ARBA00022527"/>
    </source>
</evidence>
<dbReference type="PROSITE" id="PS50011">
    <property type="entry name" value="PROTEIN_KINASE_DOM"/>
    <property type="match status" value="1"/>
</dbReference>
<dbReference type="Pfam" id="PF00069">
    <property type="entry name" value="Pkinase"/>
    <property type="match status" value="1"/>
</dbReference>
<keyword evidence="12 18" id="KW-0472">Membrane</keyword>
<evidence type="ECO:0000256" key="15">
    <source>
        <dbReference type="ARBA" id="ARBA00047558"/>
    </source>
</evidence>
<dbReference type="OrthoDB" id="1429918at2759"/>
<evidence type="ECO:0000313" key="22">
    <source>
        <dbReference type="Proteomes" id="UP000694853"/>
    </source>
</evidence>
<dbReference type="InterPro" id="IPR017441">
    <property type="entry name" value="Protein_kinase_ATP_BS"/>
</dbReference>
<gene>
    <name evidence="23" type="primary">LOC113866690</name>
</gene>
<keyword evidence="8 17" id="KW-0547">Nucleotide-binding</keyword>
<evidence type="ECO:0000256" key="16">
    <source>
        <dbReference type="ARBA" id="ARBA00047951"/>
    </source>
</evidence>
<dbReference type="RefSeq" id="XP_027357302.1">
    <property type="nucleotide sequence ID" value="XM_027501501.1"/>
</dbReference>
<feature type="domain" description="Gnk2-homologous" evidence="21">
    <location>
        <begin position="28"/>
        <end position="133"/>
    </location>
</feature>
<dbReference type="Gene3D" id="1.10.510.10">
    <property type="entry name" value="Transferase(Phosphotransferase) domain 1"/>
    <property type="match status" value="1"/>
</dbReference>
<evidence type="ECO:0000256" key="6">
    <source>
        <dbReference type="ARBA" id="ARBA00022729"/>
    </source>
</evidence>
<keyword evidence="2" id="KW-0723">Serine/threonine-protein kinase</keyword>
<keyword evidence="5 18" id="KW-0812">Transmembrane</keyword>
<keyword evidence="14" id="KW-0325">Glycoprotein</keyword>
<dbReference type="InterPro" id="IPR038408">
    <property type="entry name" value="GNK2_sf"/>
</dbReference>
<name>A0A8B8LN03_ABRPR</name>
<dbReference type="FunFam" id="3.30.430.20:FF:000012">
    <property type="entry name" value="Cysteine-rich receptor-like protein kinase 25"/>
    <property type="match status" value="2"/>
</dbReference>
<evidence type="ECO:0000259" key="21">
    <source>
        <dbReference type="PROSITE" id="PS51473"/>
    </source>
</evidence>
<evidence type="ECO:0000313" key="23">
    <source>
        <dbReference type="RefSeq" id="XP_027357302.1"/>
    </source>
</evidence>
<feature type="transmembrane region" description="Helical" evidence="18">
    <location>
        <begin position="520"/>
        <end position="542"/>
    </location>
</feature>
<proteinExistence type="predicted"/>
<evidence type="ECO:0000256" key="9">
    <source>
        <dbReference type="ARBA" id="ARBA00022777"/>
    </source>
</evidence>
<dbReference type="GO" id="GO:0004674">
    <property type="term" value="F:protein serine/threonine kinase activity"/>
    <property type="evidence" value="ECO:0007669"/>
    <property type="project" value="UniProtKB-KW"/>
</dbReference>
<evidence type="ECO:0000256" key="11">
    <source>
        <dbReference type="ARBA" id="ARBA00022989"/>
    </source>
</evidence>
<evidence type="ECO:0000256" key="7">
    <source>
        <dbReference type="ARBA" id="ARBA00022737"/>
    </source>
</evidence>